<keyword evidence="2 9" id="KW-0540">Nuclease</keyword>
<dbReference type="Pfam" id="PF17770">
    <property type="entry name" value="RNase_J_C"/>
    <property type="match status" value="1"/>
</dbReference>
<keyword evidence="8 9" id="KW-0694">RNA-binding</keyword>
<dbReference type="PROSITE" id="PS01292">
    <property type="entry name" value="UPF0036"/>
    <property type="match status" value="1"/>
</dbReference>
<reference evidence="12 13" key="1">
    <citation type="submission" date="2009-07" db="EMBL/GenBank/DDBJ databases">
        <authorList>
            <person name="Madupu R."/>
            <person name="Sebastian Y."/>
            <person name="Durkin A.S."/>
            <person name="Torralba M."/>
            <person name="Methe B."/>
            <person name="Sutton G.G."/>
            <person name="Strausberg R.L."/>
            <person name="Nelson K.E."/>
        </authorList>
    </citation>
    <scope>NUCLEOTIDE SEQUENCE [LARGE SCALE GENOMIC DNA]</scope>
    <source>
        <strain evidence="12 13">RM3268</strain>
    </source>
</reference>
<protein>
    <recommendedName>
        <fullName evidence="9">Ribonuclease J</fullName>
        <shortName evidence="9">RNase J</shortName>
        <ecNumber evidence="9">3.1.-.-</ecNumber>
    </recommendedName>
</protein>
<dbReference type="InterPro" id="IPR030854">
    <property type="entry name" value="RNase_J_bac"/>
</dbReference>
<dbReference type="InterPro" id="IPR036866">
    <property type="entry name" value="RibonucZ/Hydroxyglut_hydro"/>
</dbReference>
<dbReference type="InterPro" id="IPR001587">
    <property type="entry name" value="RNase_J_CS"/>
</dbReference>
<comment type="subunit">
    <text evidence="9">Homodimer, may be a subunit of the RNA degradosome.</text>
</comment>
<dbReference type="RefSeq" id="WP_005873064.1">
    <property type="nucleotide sequence ID" value="NZ_ACYG01000030.1"/>
</dbReference>
<name>C8PKX7_9BACT</name>
<feature type="compositionally biased region" description="Basic residues" evidence="10">
    <location>
        <begin position="15"/>
        <end position="25"/>
    </location>
</feature>
<evidence type="ECO:0000256" key="4">
    <source>
        <dbReference type="ARBA" id="ARBA00022759"/>
    </source>
</evidence>
<dbReference type="PANTHER" id="PTHR43694">
    <property type="entry name" value="RIBONUCLEASE J"/>
    <property type="match status" value="1"/>
</dbReference>
<dbReference type="Pfam" id="PF22505">
    <property type="entry name" value="RNase_J_b_CASP"/>
    <property type="match status" value="1"/>
</dbReference>
<feature type="compositionally biased region" description="Basic residues" evidence="10">
    <location>
        <begin position="142"/>
        <end position="151"/>
    </location>
</feature>
<dbReference type="GO" id="GO:0003723">
    <property type="term" value="F:RNA binding"/>
    <property type="evidence" value="ECO:0007669"/>
    <property type="project" value="UniProtKB-UniRule"/>
</dbReference>
<sequence length="741" mass="82322">MEENRNENGVERLKKSNRYKKRKENLKKSIASEGSAGGAEFSGEHENGSHKNKGAKNGQNSARSKGSKNGSRNGSNSAGGSSNGNSNGASGAHFGGAYPKSNENGAGGNGANLNGAVKPNGNNAKSANSSAADDASSADMQKKKKHKKRSNMPKSLTGNEPWQKAMEEAIAENKLIHEERLHPLKDANRSDETVRITPLGGLGEIGANMTVFETNTSAIIVDVGMSFPEESMLGVDILIPDFDYVRKIKNKIKGILITHAHEDHIGAMPYFFKEFQFPIYATPLPLGMISNKFEEHGLKAERSYFRPVQKRQLYQIGDFEVEFIHITHSIIDASALAITTKAGTIIHTGDFKIDHTPIDGYPTDLNRLAYYGDRGVMLLMSDSTNSHKEGITKSESSVGKTFDTIFSSCKGRVIMSTFSSNIHRVYQAIERGVKYGRKVCVIGRSMERNLFTAMELGYVNLDKKIFVDADQVSKYPDNEVLIVTTGSQGETMSALYRMATDEHKYIKIKSTDQVIISAKAIPGNESSVSTVLNYLLKSGAKVAYQDFSEIHVSGHASIEEQKLMLRLIKPKFFLPVHGEYNHIVKHKETAIECGIEEKNIYLMNDGDQMEVCEKYLKRVKTVKTGKVFIDNQINKQISDEIVKHRQNLADAGVAVIIAQIDKNEKRLIQTRVITYGLVAENQTAHFTKEMQGIIEQFLANLKDEILLDHWALEGKIRQAVRKHIFRKIKKYPTIVPVIYLM</sequence>
<evidence type="ECO:0000313" key="13">
    <source>
        <dbReference type="Proteomes" id="UP000005709"/>
    </source>
</evidence>
<evidence type="ECO:0000256" key="7">
    <source>
        <dbReference type="ARBA" id="ARBA00022839"/>
    </source>
</evidence>
<evidence type="ECO:0000259" key="11">
    <source>
        <dbReference type="SMART" id="SM00849"/>
    </source>
</evidence>
<dbReference type="HAMAP" id="MF_01491">
    <property type="entry name" value="RNase_J_bact"/>
    <property type="match status" value="1"/>
</dbReference>
<comment type="subcellular location">
    <subcellularLocation>
        <location evidence="9">Cytoplasm</location>
    </subcellularLocation>
</comment>
<keyword evidence="5 9" id="KW-0378">Hydrolase</keyword>
<feature type="compositionally biased region" description="Low complexity" evidence="10">
    <location>
        <begin position="111"/>
        <end position="139"/>
    </location>
</feature>
<evidence type="ECO:0000256" key="10">
    <source>
        <dbReference type="SAM" id="MobiDB-lite"/>
    </source>
</evidence>
<dbReference type="GO" id="GO:0005737">
    <property type="term" value="C:cytoplasm"/>
    <property type="evidence" value="ECO:0007669"/>
    <property type="project" value="UniProtKB-SubCell"/>
</dbReference>
<dbReference type="Gene3D" id="3.40.50.10710">
    <property type="entry name" value="Metallo-hydrolase/oxidoreductase"/>
    <property type="match status" value="1"/>
</dbReference>
<dbReference type="GO" id="GO:0004521">
    <property type="term" value="F:RNA endonuclease activity"/>
    <property type="evidence" value="ECO:0007669"/>
    <property type="project" value="UniProtKB-UniRule"/>
</dbReference>
<dbReference type="InterPro" id="IPR041636">
    <property type="entry name" value="RNase_J_C"/>
</dbReference>
<dbReference type="AlphaFoldDB" id="C8PKX7"/>
<dbReference type="Gene3D" id="3.10.20.580">
    <property type="match status" value="1"/>
</dbReference>
<organism evidence="12 13">
    <name type="scientific">Campylobacter gracilis RM3268</name>
    <dbReference type="NCBI Taxonomy" id="553220"/>
    <lineage>
        <taxon>Bacteria</taxon>
        <taxon>Pseudomonadati</taxon>
        <taxon>Campylobacterota</taxon>
        <taxon>Epsilonproteobacteria</taxon>
        <taxon>Campylobacterales</taxon>
        <taxon>Campylobacteraceae</taxon>
        <taxon>Campylobacter</taxon>
    </lineage>
</organism>
<evidence type="ECO:0000256" key="3">
    <source>
        <dbReference type="ARBA" id="ARBA00022723"/>
    </source>
</evidence>
<keyword evidence="4 9" id="KW-0255">Endonuclease</keyword>
<dbReference type="Pfam" id="PF00753">
    <property type="entry name" value="Lactamase_B"/>
    <property type="match status" value="1"/>
</dbReference>
<dbReference type="InterPro" id="IPR004613">
    <property type="entry name" value="RNase_J"/>
</dbReference>
<evidence type="ECO:0000256" key="9">
    <source>
        <dbReference type="HAMAP-Rule" id="MF_01491"/>
    </source>
</evidence>
<feature type="compositionally biased region" description="Low complexity" evidence="10">
    <location>
        <begin position="31"/>
        <end position="41"/>
    </location>
</feature>
<dbReference type="Proteomes" id="UP000005709">
    <property type="component" value="Unassembled WGS sequence"/>
</dbReference>
<dbReference type="STRING" id="824.CGRAC_0057"/>
<dbReference type="GO" id="GO:0006364">
    <property type="term" value="P:rRNA processing"/>
    <property type="evidence" value="ECO:0007669"/>
    <property type="project" value="UniProtKB-UniRule"/>
</dbReference>
<feature type="compositionally biased region" description="Basic and acidic residues" evidence="10">
    <location>
        <begin position="1"/>
        <end position="14"/>
    </location>
</feature>
<evidence type="ECO:0000256" key="2">
    <source>
        <dbReference type="ARBA" id="ARBA00022722"/>
    </source>
</evidence>
<keyword evidence="13" id="KW-1185">Reference proteome</keyword>
<keyword evidence="9" id="KW-0698">rRNA processing</keyword>
<evidence type="ECO:0000256" key="6">
    <source>
        <dbReference type="ARBA" id="ARBA00022833"/>
    </source>
</evidence>
<keyword evidence="7 9" id="KW-0269">Exonuclease</keyword>
<evidence type="ECO:0000313" key="12">
    <source>
        <dbReference type="EMBL" id="EEV16736.1"/>
    </source>
</evidence>
<dbReference type="InterPro" id="IPR011108">
    <property type="entry name" value="RMMBL"/>
</dbReference>
<comment type="function">
    <text evidence="9">An RNase that has 5'-3' exonuclease and possibly endonuclease activity. Involved in maturation of rRNA and in some organisms also mRNA maturation and/or decay.</text>
</comment>
<dbReference type="NCBIfam" id="TIGR00649">
    <property type="entry name" value="MG423"/>
    <property type="match status" value="1"/>
</dbReference>
<proteinExistence type="inferred from homology"/>
<feature type="binding site" evidence="9">
    <location>
        <begin position="551"/>
        <end position="555"/>
    </location>
    <ligand>
        <name>substrate</name>
    </ligand>
</feature>
<comment type="similarity">
    <text evidence="9">Belongs to the metallo-beta-lactamase superfamily. RNA-metabolizing metallo-beta-lactamase-like family. Bacterial RNase J subfamily.</text>
</comment>
<dbReference type="eggNOG" id="COG0595">
    <property type="taxonomic scope" value="Bacteria"/>
</dbReference>
<dbReference type="PANTHER" id="PTHR43694:SF1">
    <property type="entry name" value="RIBONUCLEASE J"/>
    <property type="match status" value="1"/>
</dbReference>
<feature type="region of interest" description="Disordered" evidence="10">
    <location>
        <begin position="1"/>
        <end position="162"/>
    </location>
</feature>
<dbReference type="InterPro" id="IPR055132">
    <property type="entry name" value="RNase_J_b_CASP"/>
</dbReference>
<dbReference type="Pfam" id="PF07521">
    <property type="entry name" value="RMMBL"/>
    <property type="match status" value="1"/>
</dbReference>
<keyword evidence="1 9" id="KW-0963">Cytoplasm</keyword>
<feature type="domain" description="Metallo-beta-lactamase" evidence="11">
    <location>
        <begin position="206"/>
        <end position="402"/>
    </location>
</feature>
<keyword evidence="3" id="KW-0479">Metal-binding</keyword>
<accession>C8PKX7</accession>
<evidence type="ECO:0000256" key="1">
    <source>
        <dbReference type="ARBA" id="ARBA00022490"/>
    </source>
</evidence>
<dbReference type="Gene3D" id="3.60.15.10">
    <property type="entry name" value="Ribonuclease Z/Hydroxyacylglutathione hydrolase-like"/>
    <property type="match status" value="1"/>
</dbReference>
<dbReference type="CDD" id="cd07714">
    <property type="entry name" value="RNaseJ_MBL-fold"/>
    <property type="match status" value="1"/>
</dbReference>
<dbReference type="SMART" id="SM00849">
    <property type="entry name" value="Lactamase_B"/>
    <property type="match status" value="1"/>
</dbReference>
<evidence type="ECO:0000256" key="5">
    <source>
        <dbReference type="ARBA" id="ARBA00022801"/>
    </source>
</evidence>
<dbReference type="EMBL" id="ACYG01000030">
    <property type="protein sequence ID" value="EEV16736.1"/>
    <property type="molecule type" value="Genomic_DNA"/>
</dbReference>
<keyword evidence="6" id="KW-0862">Zinc</keyword>
<dbReference type="SUPFAM" id="SSF56281">
    <property type="entry name" value="Metallo-hydrolase/oxidoreductase"/>
    <property type="match status" value="1"/>
</dbReference>
<feature type="compositionally biased region" description="Low complexity" evidence="10">
    <location>
        <begin position="63"/>
        <end position="91"/>
    </location>
</feature>
<dbReference type="InterPro" id="IPR042173">
    <property type="entry name" value="RNase_J_2"/>
</dbReference>
<dbReference type="EC" id="3.1.-.-" evidence="9"/>
<dbReference type="InterPro" id="IPR001279">
    <property type="entry name" value="Metallo-B-lactamas"/>
</dbReference>
<gene>
    <name evidence="9" type="primary">rnj</name>
    <name evidence="12" type="ORF">CAMGR0001_0350</name>
</gene>
<dbReference type="GO" id="GO:0008270">
    <property type="term" value="F:zinc ion binding"/>
    <property type="evidence" value="ECO:0007669"/>
    <property type="project" value="InterPro"/>
</dbReference>
<evidence type="ECO:0000256" key="8">
    <source>
        <dbReference type="ARBA" id="ARBA00022884"/>
    </source>
</evidence>
<comment type="caution">
    <text evidence="12">The sequence shown here is derived from an EMBL/GenBank/DDBJ whole genome shotgun (WGS) entry which is preliminary data.</text>
</comment>
<dbReference type="GO" id="GO:0004534">
    <property type="term" value="F:5'-3' RNA exonuclease activity"/>
    <property type="evidence" value="ECO:0007669"/>
    <property type="project" value="UniProtKB-UniRule"/>
</dbReference>